<sequence>MGGGEMTILKLKKNKIRAMKCIDEKNDYRACDHLWIGTLFGNDLVPYGKEECEDYD</sequence>
<accession>A0A6H1ZV73</accession>
<reference evidence="1" key="1">
    <citation type="submission" date="2020-03" db="EMBL/GenBank/DDBJ databases">
        <title>The deep terrestrial virosphere.</title>
        <authorList>
            <person name="Holmfeldt K."/>
            <person name="Nilsson E."/>
            <person name="Simone D."/>
            <person name="Lopez-Fernandez M."/>
            <person name="Wu X."/>
            <person name="de Brujin I."/>
            <person name="Lundin D."/>
            <person name="Andersson A."/>
            <person name="Bertilsson S."/>
            <person name="Dopson M."/>
        </authorList>
    </citation>
    <scope>NUCLEOTIDE SEQUENCE</scope>
    <source>
        <strain evidence="1">TM448A02025</strain>
        <strain evidence="2">TM448B01025</strain>
    </source>
</reference>
<dbReference type="AlphaFoldDB" id="A0A6H1ZV73"/>
<name>A0A6H1ZV73_9ZZZZ</name>
<evidence type="ECO:0000313" key="2">
    <source>
        <dbReference type="EMBL" id="QJH97479.1"/>
    </source>
</evidence>
<organism evidence="1">
    <name type="scientific">viral metagenome</name>
    <dbReference type="NCBI Taxonomy" id="1070528"/>
    <lineage>
        <taxon>unclassified sequences</taxon>
        <taxon>metagenomes</taxon>
        <taxon>organismal metagenomes</taxon>
    </lineage>
</organism>
<dbReference type="EMBL" id="MT144246">
    <property type="protein sequence ID" value="QJA51217.1"/>
    <property type="molecule type" value="Genomic_DNA"/>
</dbReference>
<dbReference type="EMBL" id="MT144688">
    <property type="protein sequence ID" value="QJH97479.1"/>
    <property type="molecule type" value="Genomic_DNA"/>
</dbReference>
<evidence type="ECO:0000313" key="1">
    <source>
        <dbReference type="EMBL" id="QJA51217.1"/>
    </source>
</evidence>
<gene>
    <name evidence="1" type="ORF">TM448A02025_0004</name>
    <name evidence="2" type="ORF">TM448B01025_0013</name>
</gene>
<proteinExistence type="predicted"/>
<protein>
    <submittedName>
        <fullName evidence="1">Uncharacterized protein</fullName>
    </submittedName>
</protein>